<feature type="non-terminal residue" evidence="2">
    <location>
        <position position="50"/>
    </location>
</feature>
<comment type="caution">
    <text evidence="2">The sequence shown here is derived from an EMBL/GenBank/DDBJ whole genome shotgun (WGS) entry which is preliminary data.</text>
</comment>
<organism evidence="2 3">
    <name type="scientific">Puccinia sorghi</name>
    <dbReference type="NCBI Taxonomy" id="27349"/>
    <lineage>
        <taxon>Eukaryota</taxon>
        <taxon>Fungi</taxon>
        <taxon>Dikarya</taxon>
        <taxon>Basidiomycota</taxon>
        <taxon>Pucciniomycotina</taxon>
        <taxon>Pucciniomycetes</taxon>
        <taxon>Pucciniales</taxon>
        <taxon>Pucciniaceae</taxon>
        <taxon>Puccinia</taxon>
    </lineage>
</organism>
<dbReference type="Proteomes" id="UP000037035">
    <property type="component" value="Unassembled WGS sequence"/>
</dbReference>
<dbReference type="VEuPathDB" id="FungiDB:VP01_10561g1"/>
<dbReference type="STRING" id="27349.A0A0L6VU50"/>
<feature type="compositionally biased region" description="Basic and acidic residues" evidence="1">
    <location>
        <begin position="40"/>
        <end position="50"/>
    </location>
</feature>
<name>A0A0L6VU50_9BASI</name>
<proteinExistence type="predicted"/>
<evidence type="ECO:0000313" key="3">
    <source>
        <dbReference type="Proteomes" id="UP000037035"/>
    </source>
</evidence>
<dbReference type="EMBL" id="LAVV01000623">
    <property type="protein sequence ID" value="KNZ64201.1"/>
    <property type="molecule type" value="Genomic_DNA"/>
</dbReference>
<sequence>MIGLARKIWDVELVNQASTFFYFNSETTHHQSRFTPDGQPPKEDRNLCKH</sequence>
<evidence type="ECO:0000256" key="1">
    <source>
        <dbReference type="SAM" id="MobiDB-lite"/>
    </source>
</evidence>
<accession>A0A0L6VU50</accession>
<gene>
    <name evidence="2" type="ORF">VP01_10561g1</name>
</gene>
<keyword evidence="3" id="KW-1185">Reference proteome</keyword>
<evidence type="ECO:0000313" key="2">
    <source>
        <dbReference type="EMBL" id="KNZ64201.1"/>
    </source>
</evidence>
<reference evidence="2 3" key="1">
    <citation type="submission" date="2015-08" db="EMBL/GenBank/DDBJ databases">
        <title>Next Generation Sequencing and Analysis of the Genome of Puccinia sorghi L Schw, the Causal Agent of Maize Common Rust.</title>
        <authorList>
            <person name="Rochi L."/>
            <person name="Burguener G."/>
            <person name="Darino M."/>
            <person name="Turjanski A."/>
            <person name="Kreff E."/>
            <person name="Dieguez M.J."/>
            <person name="Sacco F."/>
        </authorList>
    </citation>
    <scope>NUCLEOTIDE SEQUENCE [LARGE SCALE GENOMIC DNA]</scope>
    <source>
        <strain evidence="2 3">RO10H11247</strain>
    </source>
</reference>
<feature type="region of interest" description="Disordered" evidence="1">
    <location>
        <begin position="29"/>
        <end position="50"/>
    </location>
</feature>
<dbReference type="AlphaFoldDB" id="A0A0L6VU50"/>
<protein>
    <submittedName>
        <fullName evidence="2">Uncharacterized protein</fullName>
    </submittedName>
</protein>